<keyword evidence="2" id="KW-1185">Reference proteome</keyword>
<dbReference type="KEGG" id="vg:40236200"/>
<evidence type="ECO:0000313" key="2">
    <source>
        <dbReference type="Proteomes" id="UP000241693"/>
    </source>
</evidence>
<accession>A0A2I6UGB5</accession>
<organism evidence="1 2">
    <name type="scientific">Salinibacter phage M8CC-19</name>
    <dbReference type="NCBI Taxonomy" id="2681613"/>
    <lineage>
        <taxon>Viruses</taxon>
        <taxon>Duplodnaviria</taxon>
        <taxon>Heunggongvirae</taxon>
        <taxon>Uroviricota</taxon>
        <taxon>Caudoviricetes</taxon>
        <taxon>Kryptosalinivirus</taxon>
        <taxon>Kryptosalinivirus M8CC19</taxon>
    </lineage>
</organism>
<protein>
    <submittedName>
        <fullName evidence="1">Uncharacterized protein</fullName>
    </submittedName>
</protein>
<name>A0A2I6UGB5_9CAUD</name>
<sequence length="81" mass="9011">MGLPTQAEQNRASANLSQAFADFIQDPLDPGHRDALEEAAHIYEAIHAGCTEDTALNEYRQYRRDHGTATERLKESNIIVG</sequence>
<dbReference type="EMBL" id="MF580956">
    <property type="protein sequence ID" value="AUO79010.1"/>
    <property type="molecule type" value="Genomic_DNA"/>
</dbReference>
<proteinExistence type="predicted"/>
<dbReference type="GeneID" id="40236200"/>
<reference evidence="1 2" key="1">
    <citation type="submission" date="2017-07" db="EMBL/GenBank/DDBJ databases">
        <title>Characterization of ecologically diverse viruses infecting co-occurring strains of cosmopolitan hyperhalophilic Bacteroidetes.</title>
        <authorList>
            <person name="Villamor J."/>
            <person name="Ramos-Barbero M.D."/>
            <person name="Gonzalez-Torres P."/>
            <person name="Gabaldon T."/>
            <person name="Rollesso-Mora R."/>
            <person name="Meseguer I."/>
            <person name="Martinez-Garcia M."/>
            <person name="Santos F."/>
            <person name="Anton J."/>
        </authorList>
    </citation>
    <scope>NUCLEOTIDE SEQUENCE [LARGE SCALE GENOMIC DNA]</scope>
</reference>
<dbReference type="Proteomes" id="UP000241693">
    <property type="component" value="Segment"/>
</dbReference>
<dbReference type="RefSeq" id="YP_009639408.1">
    <property type="nucleotide sequence ID" value="NC_042349.1"/>
</dbReference>
<evidence type="ECO:0000313" key="1">
    <source>
        <dbReference type="EMBL" id="AUO79010.1"/>
    </source>
</evidence>